<dbReference type="GO" id="GO:0005829">
    <property type="term" value="C:cytosol"/>
    <property type="evidence" value="ECO:0007669"/>
    <property type="project" value="TreeGrafter"/>
</dbReference>
<dbReference type="GO" id="GO:0003684">
    <property type="term" value="F:damaged DNA binding"/>
    <property type="evidence" value="ECO:0007669"/>
    <property type="project" value="UniProtKB-UniRule"/>
</dbReference>
<dbReference type="InterPro" id="IPR016151">
    <property type="entry name" value="DNA_mismatch_repair_MutS_N"/>
</dbReference>
<dbReference type="GO" id="GO:0030983">
    <property type="term" value="F:mismatched DNA binding"/>
    <property type="evidence" value="ECO:0007669"/>
    <property type="project" value="InterPro"/>
</dbReference>
<evidence type="ECO:0000313" key="13">
    <source>
        <dbReference type="Proteomes" id="UP000035337"/>
    </source>
</evidence>
<dbReference type="AlphaFoldDB" id="A0A0G3WK24"/>
<dbReference type="Gene3D" id="3.40.1170.10">
    <property type="entry name" value="DNA repair protein MutS, domain I"/>
    <property type="match status" value="1"/>
</dbReference>
<dbReference type="PROSITE" id="PS00486">
    <property type="entry name" value="DNA_MISMATCH_REPAIR_2"/>
    <property type="match status" value="1"/>
</dbReference>
<dbReference type="Gene3D" id="3.30.420.110">
    <property type="entry name" value="MutS, connector domain"/>
    <property type="match status" value="1"/>
</dbReference>
<evidence type="ECO:0000256" key="6">
    <source>
        <dbReference type="ARBA" id="ARBA00023125"/>
    </source>
</evidence>
<dbReference type="CDD" id="cd03284">
    <property type="entry name" value="ABC_MutS1"/>
    <property type="match status" value="1"/>
</dbReference>
<dbReference type="OrthoDB" id="9802448at2"/>
<dbReference type="InterPro" id="IPR000432">
    <property type="entry name" value="DNA_mismatch_repair_MutS_C"/>
</dbReference>
<evidence type="ECO:0000256" key="10">
    <source>
        <dbReference type="RuleBase" id="RU003756"/>
    </source>
</evidence>
<evidence type="ECO:0000256" key="4">
    <source>
        <dbReference type="ARBA" id="ARBA00022763"/>
    </source>
</evidence>
<evidence type="ECO:0000256" key="1">
    <source>
        <dbReference type="ARBA" id="ARBA00006271"/>
    </source>
</evidence>
<dbReference type="InterPro" id="IPR007696">
    <property type="entry name" value="DNA_mismatch_repair_MutS_core"/>
</dbReference>
<evidence type="ECO:0000256" key="5">
    <source>
        <dbReference type="ARBA" id="ARBA00022840"/>
    </source>
</evidence>
<dbReference type="RefSeq" id="WP_052570264.1">
    <property type="nucleotide sequence ID" value="NZ_CP009498.1"/>
</dbReference>
<feature type="binding site" evidence="9">
    <location>
        <begin position="612"/>
        <end position="619"/>
    </location>
    <ligand>
        <name>ATP</name>
        <dbReference type="ChEBI" id="CHEBI:30616"/>
    </ligand>
</feature>
<dbReference type="GO" id="GO:0140664">
    <property type="term" value="F:ATP-dependent DNA damage sensor activity"/>
    <property type="evidence" value="ECO:0007669"/>
    <property type="project" value="InterPro"/>
</dbReference>
<dbReference type="PATRIC" id="fig|1408281.3.peg.488"/>
<dbReference type="InterPro" id="IPR027417">
    <property type="entry name" value="P-loop_NTPase"/>
</dbReference>
<dbReference type="InterPro" id="IPR045076">
    <property type="entry name" value="MutS"/>
</dbReference>
<dbReference type="GO" id="GO:0006298">
    <property type="term" value="P:mismatch repair"/>
    <property type="evidence" value="ECO:0007669"/>
    <property type="project" value="UniProtKB-UniRule"/>
</dbReference>
<evidence type="ECO:0000256" key="9">
    <source>
        <dbReference type="HAMAP-Rule" id="MF_00096"/>
    </source>
</evidence>
<comment type="function">
    <text evidence="8 9">This protein is involved in the repair of mismatches in DNA. It is possible that it carries out the mismatch recognition step. This protein has a weak ATPase activity.</text>
</comment>
<dbReference type="SUPFAM" id="SSF55271">
    <property type="entry name" value="DNA repair protein MutS, domain I"/>
    <property type="match status" value="1"/>
</dbReference>
<proteinExistence type="inferred from homology"/>
<dbReference type="SUPFAM" id="SSF52540">
    <property type="entry name" value="P-loop containing nucleoside triphosphate hydrolases"/>
    <property type="match status" value="1"/>
</dbReference>
<feature type="domain" description="DNA mismatch repair proteins mutS family" evidence="11">
    <location>
        <begin position="686"/>
        <end position="702"/>
    </location>
</feature>
<dbReference type="Pfam" id="PF01624">
    <property type="entry name" value="MutS_I"/>
    <property type="match status" value="1"/>
</dbReference>
<evidence type="ECO:0000256" key="8">
    <source>
        <dbReference type="ARBA" id="ARBA00024647"/>
    </source>
</evidence>
<dbReference type="Pfam" id="PF05190">
    <property type="entry name" value="MutS_IV"/>
    <property type="match status" value="1"/>
</dbReference>
<dbReference type="Pfam" id="PF05192">
    <property type="entry name" value="MutS_III"/>
    <property type="match status" value="1"/>
</dbReference>
<dbReference type="InterPro" id="IPR007861">
    <property type="entry name" value="DNA_mismatch_repair_MutS_clamp"/>
</dbReference>
<dbReference type="SMART" id="SM00533">
    <property type="entry name" value="MUTSd"/>
    <property type="match status" value="1"/>
</dbReference>
<dbReference type="Pfam" id="PF05188">
    <property type="entry name" value="MutS_II"/>
    <property type="match status" value="1"/>
</dbReference>
<keyword evidence="7 9" id="KW-0234">DNA repair</keyword>
<keyword evidence="3 9" id="KW-0547">Nucleotide-binding</keyword>
<dbReference type="KEGG" id="epo:Epro_0475"/>
<dbReference type="Proteomes" id="UP000035337">
    <property type="component" value="Chromosome"/>
</dbReference>
<keyword evidence="6 9" id="KW-0238">DNA-binding</keyword>
<keyword evidence="5 9" id="KW-0067">ATP-binding</keyword>
<evidence type="ECO:0000259" key="11">
    <source>
        <dbReference type="PROSITE" id="PS00486"/>
    </source>
</evidence>
<evidence type="ECO:0000313" key="12">
    <source>
        <dbReference type="EMBL" id="AKL97854.1"/>
    </source>
</evidence>
<dbReference type="EMBL" id="CP009498">
    <property type="protein sequence ID" value="AKL97854.1"/>
    <property type="molecule type" value="Genomic_DNA"/>
</dbReference>
<dbReference type="FunFam" id="3.40.50.300:FF:000870">
    <property type="entry name" value="MutS protein homolog 4"/>
    <property type="match status" value="1"/>
</dbReference>
<organism evidence="12 13">
    <name type="scientific">Endomicrobium proavitum</name>
    <dbReference type="NCBI Taxonomy" id="1408281"/>
    <lineage>
        <taxon>Bacteria</taxon>
        <taxon>Pseudomonadati</taxon>
        <taxon>Elusimicrobiota</taxon>
        <taxon>Endomicrobiia</taxon>
        <taxon>Endomicrobiales</taxon>
        <taxon>Endomicrobiaceae</taxon>
        <taxon>Endomicrobium</taxon>
    </lineage>
</organism>
<dbReference type="PANTHER" id="PTHR11361:SF34">
    <property type="entry name" value="DNA MISMATCH REPAIR PROTEIN MSH1, MITOCHONDRIAL"/>
    <property type="match status" value="1"/>
</dbReference>
<dbReference type="SUPFAM" id="SSF48334">
    <property type="entry name" value="DNA repair protein MutS, domain III"/>
    <property type="match status" value="1"/>
</dbReference>
<dbReference type="FunFam" id="3.40.1170.10:FF:000001">
    <property type="entry name" value="DNA mismatch repair protein MutS"/>
    <property type="match status" value="1"/>
</dbReference>
<keyword evidence="4 9" id="KW-0227">DNA damage</keyword>
<protein>
    <recommendedName>
        <fullName evidence="2 9">DNA mismatch repair protein MutS</fullName>
    </recommendedName>
</protein>
<dbReference type="NCBIfam" id="TIGR01070">
    <property type="entry name" value="mutS1"/>
    <property type="match status" value="1"/>
</dbReference>
<sequence length="855" mass="95117">MKKTSDALTPLMQQFWDIKAKYPGMILFFRLGDFYEMFGDDAIKASAALEVVLTQRAGTPMCGVPYHAVNSYIRKLINKGFKAAICEQLEEAGASKGIVKRGVTRVITPGTVLEDTLLESKENNFLMSVIFDETNLTAAFAAADISTGDFFTAQTNIGQIEAEIAKYNPGEIIFSLANIQNKKISAFISKLKKPISEVNDNYFNLDNSKSIIEEVFKTQALKSFGLNQKETIAACGAVLEYIKETQPQSLSIFSQIKVLRNSDFMYLDGVAIKNLELLDSMSTGKSENSLLDVLDSTKTPMGARTIRQWLIKPLLDITKIKNRQTIVSFFIDNAQVRKDLIEKFKSISDIERITARISSGSASPRDITALKDSLIVANEIAAIIKSANALNIDIPENANIIKKISDFIVNEPPAALKDGNVIKNGVHAELDELRKLSTDTKTYISDLEAKERESSGINNLKIGYTSVFGYYIEITKANISLAPKHYIRKQTLTNCERYITEELKTLEEKILSAQEKTLRLESDIFNTLRQDLSLFTPDILKTSQIIAELDIFCGFASNALEYNYCKPEITDDKDLAIEEGRHPVVERILKQGEFVANDISFNQTSRVLILTGPNMSGKSTYLRQTALIAVMAQTGSFVPAKSAKIGLIDRIFTRIGAGDNLAGGESTFMVEMTETANILNQYTDRSLIILDEVGRGTSTYDGMSIAWAIIEYIADASKNANKGSKILFATHYFELTELADKLEGIKNFSVDVKEWNDDVVFLHKIKEGSADKSYGIHVAKIAGLPHEVIQKAYKILTKLEANPVEPGKHSGKDGQIDLFSSVKPQILVELEKLEPDNLSPIEAFNILRQWKEKYK</sequence>
<keyword evidence="13" id="KW-1185">Reference proteome</keyword>
<gene>
    <name evidence="9 12" type="primary">mutS</name>
    <name evidence="12" type="ORF">Epro_0475</name>
</gene>
<dbReference type="SMART" id="SM00534">
    <property type="entry name" value="MUTSac"/>
    <property type="match status" value="1"/>
</dbReference>
<dbReference type="InterPro" id="IPR036678">
    <property type="entry name" value="MutS_con_dom_sf"/>
</dbReference>
<dbReference type="PIRSF" id="PIRSF037677">
    <property type="entry name" value="DNA_mis_repair_Msh6"/>
    <property type="match status" value="1"/>
</dbReference>
<dbReference type="InterPro" id="IPR005748">
    <property type="entry name" value="DNA_mismatch_repair_MutS"/>
</dbReference>
<comment type="similarity">
    <text evidence="1 9 10">Belongs to the DNA mismatch repair MutS family.</text>
</comment>
<dbReference type="SUPFAM" id="SSF53150">
    <property type="entry name" value="DNA repair protein MutS, domain II"/>
    <property type="match status" value="1"/>
</dbReference>
<dbReference type="HAMAP" id="MF_00096">
    <property type="entry name" value="MutS"/>
    <property type="match status" value="1"/>
</dbReference>
<accession>A0A0G3WK24</accession>
<name>A0A0G3WK24_9BACT</name>
<dbReference type="GO" id="GO:0005524">
    <property type="term" value="F:ATP binding"/>
    <property type="evidence" value="ECO:0007669"/>
    <property type="project" value="UniProtKB-UniRule"/>
</dbReference>
<evidence type="ECO:0000256" key="3">
    <source>
        <dbReference type="ARBA" id="ARBA00022741"/>
    </source>
</evidence>
<reference evidence="12 13" key="1">
    <citation type="submission" date="2014-09" db="EMBL/GenBank/DDBJ databases">
        <title>Complete genome sequence of Endomicrobium proavitum.</title>
        <authorList>
            <person name="Zheng H."/>
        </authorList>
    </citation>
    <scope>NUCLEOTIDE SEQUENCE [LARGE SCALE GENOMIC DNA]</scope>
    <source>
        <strain evidence="12 13">Rsa215</strain>
    </source>
</reference>
<dbReference type="Pfam" id="PF00488">
    <property type="entry name" value="MutS_V"/>
    <property type="match status" value="1"/>
</dbReference>
<dbReference type="InterPro" id="IPR007695">
    <property type="entry name" value="DNA_mismatch_repair_MutS-lik_N"/>
</dbReference>
<dbReference type="NCBIfam" id="NF003810">
    <property type="entry name" value="PRK05399.1"/>
    <property type="match status" value="1"/>
</dbReference>
<evidence type="ECO:0000256" key="2">
    <source>
        <dbReference type="ARBA" id="ARBA00021982"/>
    </source>
</evidence>
<dbReference type="InterPro" id="IPR007860">
    <property type="entry name" value="DNA_mmatch_repair_MutS_con_dom"/>
</dbReference>
<dbReference type="InterPro" id="IPR036187">
    <property type="entry name" value="DNA_mismatch_repair_MutS_sf"/>
</dbReference>
<evidence type="ECO:0000256" key="7">
    <source>
        <dbReference type="ARBA" id="ARBA00023204"/>
    </source>
</evidence>
<dbReference type="Gene3D" id="3.40.50.300">
    <property type="entry name" value="P-loop containing nucleotide triphosphate hydrolases"/>
    <property type="match status" value="1"/>
</dbReference>
<dbReference type="STRING" id="1408281.Epro_0475"/>
<dbReference type="PANTHER" id="PTHR11361">
    <property type="entry name" value="DNA MISMATCH REPAIR PROTEIN MUTS FAMILY MEMBER"/>
    <property type="match status" value="1"/>
</dbReference>
<dbReference type="Gene3D" id="1.10.1420.10">
    <property type="match status" value="2"/>
</dbReference>
<dbReference type="InterPro" id="IPR017261">
    <property type="entry name" value="DNA_mismatch_repair_MutS/MSH"/>
</dbReference>